<evidence type="ECO:0000256" key="2">
    <source>
        <dbReference type="ARBA" id="ARBA00022898"/>
    </source>
</evidence>
<dbReference type="CDD" id="cd00609">
    <property type="entry name" value="AAT_like"/>
    <property type="match status" value="1"/>
</dbReference>
<protein>
    <submittedName>
        <fullName evidence="8">PLP-dependent aminotransferase family protein</fullName>
    </submittedName>
</protein>
<evidence type="ECO:0000313" key="8">
    <source>
        <dbReference type="EMBL" id="XBT80089.1"/>
    </source>
</evidence>
<feature type="region of interest" description="Disordered" evidence="6">
    <location>
        <begin position="89"/>
        <end position="119"/>
    </location>
</feature>
<comment type="similarity">
    <text evidence="1">In the C-terminal section; belongs to the class-I pyridoxal-phosphate-dependent aminotransferase family.</text>
</comment>
<dbReference type="PANTHER" id="PTHR46577:SF1">
    <property type="entry name" value="HTH-TYPE TRANSCRIPTIONAL REGULATORY PROTEIN GABR"/>
    <property type="match status" value="1"/>
</dbReference>
<keyword evidence="8" id="KW-0032">Aminotransferase</keyword>
<dbReference type="RefSeq" id="WP_349876576.1">
    <property type="nucleotide sequence ID" value="NZ_CP157974.1"/>
</dbReference>
<dbReference type="Pfam" id="PF00155">
    <property type="entry name" value="Aminotran_1_2"/>
    <property type="match status" value="1"/>
</dbReference>
<keyword evidence="3" id="KW-0805">Transcription regulation</keyword>
<dbReference type="Gene3D" id="3.40.640.10">
    <property type="entry name" value="Type I PLP-dependent aspartate aminotransferase-like (Major domain)"/>
    <property type="match status" value="1"/>
</dbReference>
<feature type="region of interest" description="Disordered" evidence="6">
    <location>
        <begin position="478"/>
        <end position="499"/>
    </location>
</feature>
<evidence type="ECO:0000259" key="7">
    <source>
        <dbReference type="PROSITE" id="PS50949"/>
    </source>
</evidence>
<dbReference type="InterPro" id="IPR036388">
    <property type="entry name" value="WH-like_DNA-bd_sf"/>
</dbReference>
<organism evidence="8">
    <name type="scientific">Micromonospora sp. HUAS YX12</name>
    <dbReference type="NCBI Taxonomy" id="3156396"/>
    <lineage>
        <taxon>Bacteria</taxon>
        <taxon>Bacillati</taxon>
        <taxon>Actinomycetota</taxon>
        <taxon>Actinomycetes</taxon>
        <taxon>Micromonosporales</taxon>
        <taxon>Micromonosporaceae</taxon>
        <taxon>Micromonospora</taxon>
    </lineage>
</organism>
<dbReference type="GO" id="GO:0030170">
    <property type="term" value="F:pyridoxal phosphate binding"/>
    <property type="evidence" value="ECO:0007669"/>
    <property type="project" value="InterPro"/>
</dbReference>
<dbReference type="SUPFAM" id="SSF46785">
    <property type="entry name" value="Winged helix' DNA-binding domain"/>
    <property type="match status" value="1"/>
</dbReference>
<dbReference type="SUPFAM" id="SSF53383">
    <property type="entry name" value="PLP-dependent transferases"/>
    <property type="match status" value="1"/>
</dbReference>
<keyword evidence="4" id="KW-0238">DNA-binding</keyword>
<evidence type="ECO:0000256" key="6">
    <source>
        <dbReference type="SAM" id="MobiDB-lite"/>
    </source>
</evidence>
<name>A0AAU7QVK2_9ACTN</name>
<dbReference type="Gene3D" id="1.10.10.10">
    <property type="entry name" value="Winged helix-like DNA-binding domain superfamily/Winged helix DNA-binding domain"/>
    <property type="match status" value="1"/>
</dbReference>
<evidence type="ECO:0000256" key="1">
    <source>
        <dbReference type="ARBA" id="ARBA00005384"/>
    </source>
</evidence>
<evidence type="ECO:0000256" key="3">
    <source>
        <dbReference type="ARBA" id="ARBA00023015"/>
    </source>
</evidence>
<dbReference type="SMART" id="SM00345">
    <property type="entry name" value="HTH_GNTR"/>
    <property type="match status" value="1"/>
</dbReference>
<keyword evidence="2" id="KW-0663">Pyridoxal phosphate</keyword>
<dbReference type="PROSITE" id="PS50949">
    <property type="entry name" value="HTH_GNTR"/>
    <property type="match status" value="1"/>
</dbReference>
<dbReference type="GO" id="GO:0003677">
    <property type="term" value="F:DNA binding"/>
    <property type="evidence" value="ECO:0007669"/>
    <property type="project" value="UniProtKB-KW"/>
</dbReference>
<dbReference type="CDD" id="cd07377">
    <property type="entry name" value="WHTH_GntR"/>
    <property type="match status" value="1"/>
</dbReference>
<dbReference type="InterPro" id="IPR051446">
    <property type="entry name" value="HTH_trans_reg/aminotransferase"/>
</dbReference>
<gene>
    <name evidence="8" type="ORF">ABIH81_20845</name>
</gene>
<feature type="domain" description="HTH gntR-type" evidence="7">
    <location>
        <begin position="24"/>
        <end position="92"/>
    </location>
</feature>
<dbReference type="GO" id="GO:0003700">
    <property type="term" value="F:DNA-binding transcription factor activity"/>
    <property type="evidence" value="ECO:0007669"/>
    <property type="project" value="InterPro"/>
</dbReference>
<dbReference type="Pfam" id="PF00392">
    <property type="entry name" value="GntR"/>
    <property type="match status" value="1"/>
</dbReference>
<accession>A0AAU7QVK2</accession>
<keyword evidence="5" id="KW-0804">Transcription</keyword>
<dbReference type="InterPro" id="IPR004839">
    <property type="entry name" value="Aminotransferase_I/II_large"/>
</dbReference>
<dbReference type="InterPro" id="IPR000524">
    <property type="entry name" value="Tscrpt_reg_HTH_GntR"/>
</dbReference>
<dbReference type="GO" id="GO:0008483">
    <property type="term" value="F:transaminase activity"/>
    <property type="evidence" value="ECO:0007669"/>
    <property type="project" value="UniProtKB-KW"/>
</dbReference>
<evidence type="ECO:0000256" key="5">
    <source>
        <dbReference type="ARBA" id="ARBA00023163"/>
    </source>
</evidence>
<evidence type="ECO:0000256" key="4">
    <source>
        <dbReference type="ARBA" id="ARBA00023125"/>
    </source>
</evidence>
<dbReference type="InterPro" id="IPR015424">
    <property type="entry name" value="PyrdxlP-dep_Trfase"/>
</dbReference>
<dbReference type="InterPro" id="IPR015421">
    <property type="entry name" value="PyrdxlP-dep_Trfase_major"/>
</dbReference>
<sequence length="499" mass="53038">MTDSWANPARRLGSDLHLELAGSGGRRSALTSALREAVRDGRLAAGTLLPPYRSLAADLGLARNTVAAAYAELVAEGWLVARQGSGTRVAPRTEPARAARVPSKTPARPAPAVHHLRQGQPDAACFPRTAWLASARRALTAAPNEAFGPGDPQGRPELRRALAGYLARARGVRTTPEQIVVCSGFAHALRLLFGGRVLRGPLAVESYGLPFHRAVLAEAGTRTVPLTLDADGARTEELTDLAGVRAALLTPAHQFPTGGPLHPGRRLAALRWAEARDGLILEDDYDGEFRYDRDPVGAVQGLDPDRVVYLGSVSKSLSPALRLGWMVLPERLVGPVLAAKGEREAWAGVTDQLTLADFLDSGRYDRHVRRMRQRYRARRDRLVATLAARAPHVTPTGVAAGLHAVLRLPPGTERTVVEAAARQSIALDGLAGFRHPDATMPAPDGLVVGYATPPEHGYGAALEALCRILPPDPFPHRPGVPAGPAGTSGVRRCAGGGRR</sequence>
<reference evidence="8" key="1">
    <citation type="submission" date="2024-06" db="EMBL/GenBank/DDBJ databases">
        <title>Micromonospora sp. strain HUAS YX12 genome sequences.</title>
        <authorList>
            <person name="Mo P."/>
        </authorList>
    </citation>
    <scope>NUCLEOTIDE SEQUENCE</scope>
    <source>
        <strain evidence="8">HUAS YX12</strain>
    </source>
</reference>
<dbReference type="EMBL" id="CP157974">
    <property type="protein sequence ID" value="XBT80089.1"/>
    <property type="molecule type" value="Genomic_DNA"/>
</dbReference>
<proteinExistence type="inferred from homology"/>
<dbReference type="PANTHER" id="PTHR46577">
    <property type="entry name" value="HTH-TYPE TRANSCRIPTIONAL REGULATORY PROTEIN GABR"/>
    <property type="match status" value="1"/>
</dbReference>
<keyword evidence="8" id="KW-0808">Transferase</keyword>
<dbReference type="AlphaFoldDB" id="A0AAU7QVK2"/>
<dbReference type="InterPro" id="IPR036390">
    <property type="entry name" value="WH_DNA-bd_sf"/>
</dbReference>